<comment type="caution">
    <text evidence="3">The sequence shown here is derived from an EMBL/GenBank/DDBJ whole genome shotgun (WGS) entry which is preliminary data.</text>
</comment>
<dbReference type="RefSeq" id="WP_301122041.1">
    <property type="nucleotide sequence ID" value="NZ_JAUHPX010000002.1"/>
</dbReference>
<name>A0AAW7M879_9MICO</name>
<feature type="compositionally biased region" description="Low complexity" evidence="1">
    <location>
        <begin position="350"/>
        <end position="370"/>
    </location>
</feature>
<evidence type="ECO:0000313" key="4">
    <source>
        <dbReference type="Proteomes" id="UP001172737"/>
    </source>
</evidence>
<protein>
    <submittedName>
        <fullName evidence="3">SPFH domain-containing protein</fullName>
    </submittedName>
</protein>
<reference evidence="2 5" key="2">
    <citation type="submission" date="2023-06" db="EMBL/GenBank/DDBJ databases">
        <title>SYSU T0a273.</title>
        <authorList>
            <person name="Gao L."/>
            <person name="Fang B.-Z."/>
            <person name="Li W.-J."/>
        </authorList>
    </citation>
    <scope>NUCLEOTIDE SEQUENCE [LARGE SCALE GENOMIC DNA]</scope>
    <source>
        <strain evidence="2 5">SYSU T0a273</strain>
    </source>
</reference>
<dbReference type="EMBL" id="JAUHQB010000003">
    <property type="protein sequence ID" value="MDN4483102.1"/>
    <property type="molecule type" value="Genomic_DNA"/>
</dbReference>
<dbReference type="PANTHER" id="PTHR37826:SF2">
    <property type="entry name" value="ZINC-RIBBON DOMAIN-CONTAINING PROTEIN"/>
    <property type="match status" value="1"/>
</dbReference>
<evidence type="ECO:0000256" key="1">
    <source>
        <dbReference type="SAM" id="MobiDB-lite"/>
    </source>
</evidence>
<keyword evidence="4" id="KW-1185">Reference proteome</keyword>
<dbReference type="CDD" id="cd03408">
    <property type="entry name" value="SPFH_like_u1"/>
    <property type="match status" value="1"/>
</dbReference>
<evidence type="ECO:0000313" key="3">
    <source>
        <dbReference type="EMBL" id="MDN4487580.1"/>
    </source>
</evidence>
<accession>A0AAW7M879</accession>
<dbReference type="Proteomes" id="UP001172756">
    <property type="component" value="Unassembled WGS sequence"/>
</dbReference>
<dbReference type="AlphaFoldDB" id="A0AAW7M879"/>
<reference evidence="3" key="1">
    <citation type="submission" date="2023-06" db="EMBL/GenBank/DDBJ databases">
        <title>Sysu t00039.</title>
        <authorList>
            <person name="Gao L."/>
            <person name="Fang B.-Z."/>
            <person name="Li W.-J."/>
        </authorList>
    </citation>
    <scope>NUCLEOTIDE SEQUENCE</scope>
    <source>
        <strain evidence="3">SYSU T00039</strain>
    </source>
</reference>
<evidence type="ECO:0000313" key="2">
    <source>
        <dbReference type="EMBL" id="MDN4483102.1"/>
    </source>
</evidence>
<dbReference type="InterPro" id="IPR033880">
    <property type="entry name" value="SPFH_YdjI"/>
</dbReference>
<dbReference type="Proteomes" id="UP001172737">
    <property type="component" value="Unassembled WGS sequence"/>
</dbReference>
<dbReference type="PANTHER" id="PTHR37826">
    <property type="entry name" value="FLOTILLIN BAND_7_5 DOMAIN PROTEIN"/>
    <property type="match status" value="1"/>
</dbReference>
<sequence>MGFIQIAVGAAWDSLKSTFGDQFLDFLVPPAGVGDTAVVFPAVTQGTNAGRGQNTRGSENIITNGSVIIVPEGYGLLTFQDGAVTAVVAEPGAFRWDSEDQNSKSVFSGGGLLSSTFTTSWERFKFGGRPGSQQLAFYVNLKQIPNNRFGTQSPIYWDDRYLNAQAGAITRGTYVLKVVDPILFVKNLVPASYISAGARPFDITEHTNPVSEQLFSEVVGSLAGAFSRYVNDADKEHRITRIQGDSVGFAKSLADEVEANYEWESGRGLQIESATLVAIEYDEDTTALLSDVRRADALSGGRSDTFLKQSVARGVQAAGESGGGGTGLAMMGMGMGAIGNLVPPTPTPGAAPAAATAGAPAPAPAQAPADPAVQLAQYKKMLDDGLINEDDFEALKKKVLGL</sequence>
<feature type="region of interest" description="Disordered" evidence="1">
    <location>
        <begin position="347"/>
        <end position="370"/>
    </location>
</feature>
<dbReference type="EMBL" id="JAUHPX010000002">
    <property type="protein sequence ID" value="MDN4487580.1"/>
    <property type="molecule type" value="Genomic_DNA"/>
</dbReference>
<organism evidence="3 4">
    <name type="scientific">Demequina lignilytica</name>
    <dbReference type="NCBI Taxonomy" id="3051663"/>
    <lineage>
        <taxon>Bacteria</taxon>
        <taxon>Bacillati</taxon>
        <taxon>Actinomycetota</taxon>
        <taxon>Actinomycetes</taxon>
        <taxon>Micrococcales</taxon>
        <taxon>Demequinaceae</taxon>
        <taxon>Demequina</taxon>
    </lineage>
</organism>
<proteinExistence type="predicted"/>
<evidence type="ECO:0000313" key="5">
    <source>
        <dbReference type="Proteomes" id="UP001172756"/>
    </source>
</evidence>
<gene>
    <name evidence="2" type="ORF">QQ002_06075</name>
    <name evidence="3" type="ORF">QQX10_05280</name>
</gene>